<evidence type="ECO:0000256" key="1">
    <source>
        <dbReference type="SAM" id="Phobius"/>
    </source>
</evidence>
<evidence type="ECO:0000313" key="3">
    <source>
        <dbReference type="Proteomes" id="UP000248044"/>
    </source>
</evidence>
<feature type="transmembrane region" description="Helical" evidence="1">
    <location>
        <begin position="574"/>
        <end position="592"/>
    </location>
</feature>
<dbReference type="EMBL" id="CP029289">
    <property type="protein sequence ID" value="AWR95820.1"/>
    <property type="molecule type" value="Genomic_DNA"/>
</dbReference>
<feature type="transmembrane region" description="Helical" evidence="1">
    <location>
        <begin position="536"/>
        <end position="562"/>
    </location>
</feature>
<keyword evidence="3" id="KW-1185">Reference proteome</keyword>
<reference evidence="2 3" key="1">
    <citation type="submission" date="2018-05" db="EMBL/GenBank/DDBJ databases">
        <title>Complete Genome Sequences of Extremely Thermoacidophilic, Metal-Mobilizing Type-Strain Members of the Archaeal Family Sulfolobaceae: Acidianus brierleyi DSM-1651T, Acidianus sulfidivorans DSM-18786T, Metallosphaera hakonensis DSM-7519T, and Metallosphaera prunae DSM-10039T.</title>
        <authorList>
            <person name="Counts J.A."/>
            <person name="Kelly R.M."/>
        </authorList>
    </citation>
    <scope>NUCLEOTIDE SEQUENCE [LARGE SCALE GENOMIC DNA]</scope>
    <source>
        <strain evidence="2 3">DSM 1651</strain>
    </source>
</reference>
<feature type="transmembrane region" description="Helical" evidence="1">
    <location>
        <begin position="191"/>
        <end position="208"/>
    </location>
</feature>
<feature type="transmembrane region" description="Helical" evidence="1">
    <location>
        <begin position="12"/>
        <end position="30"/>
    </location>
</feature>
<dbReference type="OrthoDB" id="42646at2157"/>
<name>A0A2U9IIH5_9CREN</name>
<proteinExistence type="predicted"/>
<sequence>MEIIDILKQKPYKYIFLAIFSIYFIFFQYADRLLLFVHIITPVDLILSTSPPVNPSQMPFPLWGPFLSVTTPFFTWAITPISLSISFILSLLVSTNVVLYLIYYRFLKTGAKKGIVGSLGLIATSLSCSCELFTALIGSATSSLPFLFSISFMDRLSETLVLLAIFLLSFSTYVLYNEINNRKPLSINLDSYRKIFMGAILIFISIILPTSVSFSLLKIILDILAGGIIGTLLSSKSKVLFYVSITLTVLIISFYDIFYSSFLLIPVSLLTGFFGSLGLKDMKKWVKLGIMHVIAWTMIMPGPISLILGYPLPFFNFSPGELYQLWIFTWIAGTPIAWFAGIYYLQYLRDSMSEINFSRIRFSPTTEFSGIKWILIGSFAIILQILFFITHEGYFVDYNGFDYNFLVTMTITSTLVMLFGSVAVGYGIYESIKSKFTLPKINRKDYAIFSTIYGLLISVLGGIIHFNVSGFPYPHVYLFMFGMPMMDPSVLLYFPPYIGIYIDPLEFMQMIAVSLIGGYLISLIRASSNYRKNAYALSLGALGICPACFLSTYVLGLISASLGASLLFSLSNQLIISFSADVALFLTLIFTLRRNRSYCEIDFKK</sequence>
<evidence type="ECO:0000313" key="2">
    <source>
        <dbReference type="EMBL" id="AWR95820.1"/>
    </source>
</evidence>
<feature type="transmembrane region" description="Helical" evidence="1">
    <location>
        <begin position="261"/>
        <end position="279"/>
    </location>
</feature>
<accession>A0A2U9IIH5</accession>
<dbReference type="KEGG" id="abri:DFR85_15770"/>
<feature type="transmembrane region" description="Helical" evidence="1">
    <location>
        <begin position="403"/>
        <end position="426"/>
    </location>
</feature>
<feature type="transmembrane region" description="Helical" evidence="1">
    <location>
        <begin position="369"/>
        <end position="391"/>
    </location>
</feature>
<feature type="transmembrane region" description="Helical" evidence="1">
    <location>
        <begin position="507"/>
        <end position="524"/>
    </location>
</feature>
<feature type="transmembrane region" description="Helical" evidence="1">
    <location>
        <begin position="160"/>
        <end position="179"/>
    </location>
</feature>
<protein>
    <submittedName>
        <fullName evidence="2">Uncharacterized protein</fullName>
    </submittedName>
</protein>
<dbReference type="Proteomes" id="UP000248044">
    <property type="component" value="Chromosome"/>
</dbReference>
<dbReference type="AlphaFoldDB" id="A0A2U9IIH5"/>
<feature type="transmembrane region" description="Helical" evidence="1">
    <location>
        <begin position="73"/>
        <end position="103"/>
    </location>
</feature>
<dbReference type="GeneID" id="36833644"/>
<keyword evidence="1" id="KW-0472">Membrane</keyword>
<feature type="transmembrane region" description="Helical" evidence="1">
    <location>
        <begin position="325"/>
        <end position="348"/>
    </location>
</feature>
<dbReference type="RefSeq" id="WP_110271698.1">
    <property type="nucleotide sequence ID" value="NZ_CP029289.2"/>
</dbReference>
<feature type="transmembrane region" description="Helical" evidence="1">
    <location>
        <begin position="291"/>
        <end position="313"/>
    </location>
</feature>
<organism evidence="2 3">
    <name type="scientific">Acidianus brierleyi</name>
    <dbReference type="NCBI Taxonomy" id="41673"/>
    <lineage>
        <taxon>Archaea</taxon>
        <taxon>Thermoproteota</taxon>
        <taxon>Thermoprotei</taxon>
        <taxon>Sulfolobales</taxon>
        <taxon>Sulfolobaceae</taxon>
        <taxon>Acidianus</taxon>
    </lineage>
</organism>
<keyword evidence="1" id="KW-1133">Transmembrane helix</keyword>
<feature type="transmembrane region" description="Helical" evidence="1">
    <location>
        <begin position="446"/>
        <end position="468"/>
    </location>
</feature>
<gene>
    <name evidence="2" type="ORF">DFR85_15770</name>
</gene>
<feature type="transmembrane region" description="Helical" evidence="1">
    <location>
        <begin position="115"/>
        <end position="140"/>
    </location>
</feature>
<keyword evidence="1" id="KW-0812">Transmembrane</keyword>